<name>A0ABY8IRB1_9HYPH</name>
<dbReference type="Pfam" id="PF03050">
    <property type="entry name" value="DDE_Tnp_IS66"/>
    <property type="match status" value="1"/>
</dbReference>
<protein>
    <submittedName>
        <fullName evidence="2">Transposase</fullName>
    </submittedName>
</protein>
<reference evidence="2 3" key="1">
    <citation type="journal article" date="2019" name="Phytopathology">
        <title>A Novel Group of Rhizobium tumorigenes-Like Agrobacteria Associated with Crown Gall Disease of Rhododendron and Blueberry.</title>
        <authorList>
            <person name="Kuzmanovic N."/>
            <person name="Behrens P."/>
            <person name="Idczak E."/>
            <person name="Wagner S."/>
            <person name="Gotz M."/>
            <person name="Sproer C."/>
            <person name="Bunk B."/>
            <person name="Overmann J."/>
            <person name="Smalla K."/>
        </authorList>
    </citation>
    <scope>NUCLEOTIDE SEQUENCE [LARGE SCALE GENOMIC DNA]</scope>
    <source>
        <strain evidence="3">rho-6.2</strain>
    </source>
</reference>
<accession>A0ABY8IRB1</accession>
<gene>
    <name evidence="2" type="ORF">PR018_20255</name>
</gene>
<evidence type="ECO:0000259" key="1">
    <source>
        <dbReference type="Pfam" id="PF03050"/>
    </source>
</evidence>
<evidence type="ECO:0000313" key="3">
    <source>
        <dbReference type="Proteomes" id="UP000318939"/>
    </source>
</evidence>
<keyword evidence="2" id="KW-0614">Plasmid</keyword>
<feature type="domain" description="Transposase IS66 central" evidence="1">
    <location>
        <begin position="27"/>
        <end position="97"/>
    </location>
</feature>
<proteinExistence type="predicted"/>
<keyword evidence="3" id="KW-1185">Reference proteome</keyword>
<sequence>MPATAKEERWATVVRDLIWRYYKALKTYKQNPTPASAPAFRRRFDRIFTLRTGYEALDKLLERLHRRKNELLKVLDYPDIPLHTNASESALRTIVRISLNRDSGFSKSRTSVSLSRGQRMRSNPGCLVAVTRDCVRLFRRRSRASAFFVCACCRLRE</sequence>
<dbReference type="InterPro" id="IPR004291">
    <property type="entry name" value="Transposase_IS66_central"/>
</dbReference>
<organism evidence="2 3">
    <name type="scientific">Rhizobium rhododendri</name>
    <dbReference type="NCBI Taxonomy" id="2506430"/>
    <lineage>
        <taxon>Bacteria</taxon>
        <taxon>Pseudomonadati</taxon>
        <taxon>Pseudomonadota</taxon>
        <taxon>Alphaproteobacteria</taxon>
        <taxon>Hyphomicrobiales</taxon>
        <taxon>Rhizobiaceae</taxon>
        <taxon>Rhizobium/Agrobacterium group</taxon>
        <taxon>Rhizobium</taxon>
    </lineage>
</organism>
<geneLocation type="plasmid" evidence="2 3">
    <name>unnamed1</name>
</geneLocation>
<dbReference type="Proteomes" id="UP000318939">
    <property type="component" value="Plasmid unnamed1"/>
</dbReference>
<dbReference type="EMBL" id="CP117268">
    <property type="protein sequence ID" value="WFS26109.1"/>
    <property type="molecule type" value="Genomic_DNA"/>
</dbReference>
<evidence type="ECO:0000313" key="2">
    <source>
        <dbReference type="EMBL" id="WFS26109.1"/>
    </source>
</evidence>
<reference evidence="2 3" key="2">
    <citation type="journal article" date="2023" name="MicrobiologyOpen">
        <title>Genomics of the tumorigenes clade of the family Rhizobiaceae and description of Rhizobium rhododendri sp. nov.</title>
        <authorList>
            <person name="Kuzmanovic N."/>
            <person name="diCenzo G.C."/>
            <person name="Bunk B."/>
            <person name="Sproeer C."/>
            <person name="Fruehling A."/>
            <person name="Neumann-Schaal M."/>
            <person name="Overmann J."/>
            <person name="Smalla K."/>
        </authorList>
    </citation>
    <scope>NUCLEOTIDE SEQUENCE [LARGE SCALE GENOMIC DNA]</scope>
    <source>
        <strain evidence="3">rho-6.2</strain>
        <plasmid evidence="2 3">unnamed1</plasmid>
    </source>
</reference>